<feature type="signal peptide" evidence="1">
    <location>
        <begin position="1"/>
        <end position="17"/>
    </location>
</feature>
<keyword evidence="3" id="KW-1185">Reference proteome</keyword>
<feature type="chain" id="PRO_5034638280" evidence="1">
    <location>
        <begin position="18"/>
        <end position="298"/>
    </location>
</feature>
<evidence type="ECO:0000313" key="3">
    <source>
        <dbReference type="Proteomes" id="UP000636479"/>
    </source>
</evidence>
<proteinExistence type="predicted"/>
<sequence length="298" mass="29979">MIHTITFILVTAAAAQAASSSNPYIPTDISSGCSSFLSSLNTDTDLASCTTSLISASSSFGPGGNYSNGASKAAVSSALSSICSSATASACPQSLITGKLASFYTSCGAELTSSPSAGVKIIYDTFYSLLPLLSSVCAKDDSGDWCVLASNATTDAKLAPAVNIASVSRRAESGSQTAYMPNAKTINDNNLLFLLLKGSLPKAQLCTTCTRNVLTNYISFEGSTNYAPGIAQSSLMSGQSELYQGVVATCGADFLTSAVKAAGGLGQGSSKGQSGALSLRAGGLFASLGALGVAVFML</sequence>
<dbReference type="RefSeq" id="XP_037217703.1">
    <property type="nucleotide sequence ID" value="XM_037366291.1"/>
</dbReference>
<evidence type="ECO:0000313" key="2">
    <source>
        <dbReference type="EMBL" id="KAF7297344.1"/>
    </source>
</evidence>
<dbReference type="OrthoDB" id="5588482at2759"/>
<dbReference type="AlphaFoldDB" id="A0A8H6VX57"/>
<dbReference type="EMBL" id="JACAZF010000008">
    <property type="protein sequence ID" value="KAF7297344.1"/>
    <property type="molecule type" value="Genomic_DNA"/>
</dbReference>
<organism evidence="2 3">
    <name type="scientific">Mycena indigotica</name>
    <dbReference type="NCBI Taxonomy" id="2126181"/>
    <lineage>
        <taxon>Eukaryota</taxon>
        <taxon>Fungi</taxon>
        <taxon>Dikarya</taxon>
        <taxon>Basidiomycota</taxon>
        <taxon>Agaricomycotina</taxon>
        <taxon>Agaricomycetes</taxon>
        <taxon>Agaricomycetidae</taxon>
        <taxon>Agaricales</taxon>
        <taxon>Marasmiineae</taxon>
        <taxon>Mycenaceae</taxon>
        <taxon>Mycena</taxon>
    </lineage>
</organism>
<evidence type="ECO:0000256" key="1">
    <source>
        <dbReference type="SAM" id="SignalP"/>
    </source>
</evidence>
<gene>
    <name evidence="2" type="ORF">MIND_00967800</name>
</gene>
<dbReference type="Proteomes" id="UP000636479">
    <property type="component" value="Unassembled WGS sequence"/>
</dbReference>
<name>A0A8H6VX57_9AGAR</name>
<accession>A0A8H6VX57</accession>
<keyword evidence="1" id="KW-0732">Signal</keyword>
<protein>
    <submittedName>
        <fullName evidence="2">Uncharacterized protein</fullName>
    </submittedName>
</protein>
<dbReference type="GeneID" id="59348807"/>
<comment type="caution">
    <text evidence="2">The sequence shown here is derived from an EMBL/GenBank/DDBJ whole genome shotgun (WGS) entry which is preliminary data.</text>
</comment>
<reference evidence="2" key="1">
    <citation type="submission" date="2020-05" db="EMBL/GenBank/DDBJ databases">
        <title>Mycena genomes resolve the evolution of fungal bioluminescence.</title>
        <authorList>
            <person name="Tsai I.J."/>
        </authorList>
    </citation>
    <scope>NUCLEOTIDE SEQUENCE</scope>
    <source>
        <strain evidence="2">171206Taipei</strain>
    </source>
</reference>